<dbReference type="Gene3D" id="1.10.260.40">
    <property type="entry name" value="lambda repressor-like DNA-binding domains"/>
    <property type="match status" value="1"/>
</dbReference>
<evidence type="ECO:0000259" key="1">
    <source>
        <dbReference type="PROSITE" id="PS50943"/>
    </source>
</evidence>
<dbReference type="PROSITE" id="PS50943">
    <property type="entry name" value="HTH_CROC1"/>
    <property type="match status" value="1"/>
</dbReference>
<dbReference type="InterPro" id="IPR010982">
    <property type="entry name" value="Lambda_DNA-bd_dom_sf"/>
</dbReference>
<evidence type="ECO:0000313" key="3">
    <source>
        <dbReference type="Proteomes" id="UP000231246"/>
    </source>
</evidence>
<dbReference type="AlphaFoldDB" id="A0A2H0BVE9"/>
<dbReference type="EMBL" id="PCTA01000022">
    <property type="protein sequence ID" value="PIP61611.1"/>
    <property type="molecule type" value="Genomic_DNA"/>
</dbReference>
<feature type="domain" description="HTH cro/C1-type" evidence="1">
    <location>
        <begin position="20"/>
        <end position="49"/>
    </location>
</feature>
<proteinExistence type="predicted"/>
<protein>
    <recommendedName>
        <fullName evidence="1">HTH cro/C1-type domain-containing protein</fullName>
    </recommendedName>
</protein>
<organism evidence="2 3">
    <name type="scientific">Candidatus Roizmanbacteria bacterium CG22_combo_CG10-13_8_21_14_all_38_20</name>
    <dbReference type="NCBI Taxonomy" id="1974862"/>
    <lineage>
        <taxon>Bacteria</taxon>
        <taxon>Candidatus Roizmaniibacteriota</taxon>
    </lineage>
</organism>
<comment type="caution">
    <text evidence="2">The sequence shown here is derived from an EMBL/GenBank/DDBJ whole genome shotgun (WGS) entry which is preliminary data.</text>
</comment>
<dbReference type="InterPro" id="IPR001387">
    <property type="entry name" value="Cro/C1-type_HTH"/>
</dbReference>
<dbReference type="Proteomes" id="UP000231246">
    <property type="component" value="Unassembled WGS sequence"/>
</dbReference>
<evidence type="ECO:0000313" key="2">
    <source>
        <dbReference type="EMBL" id="PIP61611.1"/>
    </source>
</evidence>
<sequence length="231" mass="26981">MISIIGTMRGKSDTRIKSERLRKEHGLSYKEISEKTGVSKGTLSNWLKGIELNINQQDRLNQMLVANRSSFAARAWPINKERHRLARENAYREGVKINQSLPSNKSVDELALAMLYLGEGAKSYNRVQLASTDYGILRYFIRSLINLYDIDRDRLVLNLNIVITAKKYEEKYIDWWQDKLGYSDIRFGKTQFDKRSKREHITHNYHGVCTANYCDTYLQQRILGLAYTYIK</sequence>
<reference evidence="2 3" key="1">
    <citation type="submission" date="2017-09" db="EMBL/GenBank/DDBJ databases">
        <title>Depth-based differentiation of microbial function through sediment-hosted aquifers and enrichment of novel symbionts in the deep terrestrial subsurface.</title>
        <authorList>
            <person name="Probst A.J."/>
            <person name="Ladd B."/>
            <person name="Jarett J.K."/>
            <person name="Geller-Mcgrath D.E."/>
            <person name="Sieber C.M."/>
            <person name="Emerson J.B."/>
            <person name="Anantharaman K."/>
            <person name="Thomas B.C."/>
            <person name="Malmstrom R."/>
            <person name="Stieglmeier M."/>
            <person name="Klingl A."/>
            <person name="Woyke T."/>
            <person name="Ryan C.M."/>
            <person name="Banfield J.F."/>
        </authorList>
    </citation>
    <scope>NUCLEOTIDE SEQUENCE [LARGE SCALE GENOMIC DNA]</scope>
    <source>
        <strain evidence="2">CG22_combo_CG10-13_8_21_14_all_38_20</strain>
    </source>
</reference>
<name>A0A2H0BVE9_9BACT</name>
<dbReference type="Pfam" id="PF01381">
    <property type="entry name" value="HTH_3"/>
    <property type="match status" value="1"/>
</dbReference>
<dbReference type="CDD" id="cd00093">
    <property type="entry name" value="HTH_XRE"/>
    <property type="match status" value="1"/>
</dbReference>
<dbReference type="SUPFAM" id="SSF47413">
    <property type="entry name" value="lambda repressor-like DNA-binding domains"/>
    <property type="match status" value="1"/>
</dbReference>
<dbReference type="GO" id="GO:0003677">
    <property type="term" value="F:DNA binding"/>
    <property type="evidence" value="ECO:0007669"/>
    <property type="project" value="InterPro"/>
</dbReference>
<gene>
    <name evidence="2" type="ORF">COW99_03100</name>
</gene>
<accession>A0A2H0BVE9</accession>